<protein>
    <submittedName>
        <fullName evidence="2 3">Uncharacterized protein</fullName>
    </submittedName>
</protein>
<evidence type="ECO:0000313" key="3">
    <source>
        <dbReference type="EnsemblMetazoa" id="HelroP177032"/>
    </source>
</evidence>
<organism evidence="3 4">
    <name type="scientific">Helobdella robusta</name>
    <name type="common">Californian leech</name>
    <dbReference type="NCBI Taxonomy" id="6412"/>
    <lineage>
        <taxon>Eukaryota</taxon>
        <taxon>Metazoa</taxon>
        <taxon>Spiralia</taxon>
        <taxon>Lophotrochozoa</taxon>
        <taxon>Annelida</taxon>
        <taxon>Clitellata</taxon>
        <taxon>Hirudinea</taxon>
        <taxon>Rhynchobdellida</taxon>
        <taxon>Glossiphoniidae</taxon>
        <taxon>Helobdella</taxon>
    </lineage>
</organism>
<gene>
    <name evidence="3" type="primary">20206056</name>
    <name evidence="2" type="ORF">HELRODRAFT_177032</name>
</gene>
<dbReference type="CTD" id="20206056"/>
<proteinExistence type="predicted"/>
<reference evidence="3" key="3">
    <citation type="submission" date="2015-06" db="UniProtKB">
        <authorList>
            <consortium name="EnsemblMetazoa"/>
        </authorList>
    </citation>
    <scope>IDENTIFICATION</scope>
</reference>
<sequence>MAKMNESSLLLLMFILSFSLLYNLVALSDAAVFEDLISDDSTSGSVDEDIKLLEEGTAELAKLANLIHAKLGTKFFNGEKDEMAANMPKRQMIKRHCWNANDACCMFGICQNKTKSHKGLKLVRAI</sequence>
<evidence type="ECO:0000256" key="1">
    <source>
        <dbReference type="SAM" id="SignalP"/>
    </source>
</evidence>
<dbReference type="KEGG" id="hro:HELRODRAFT_177032"/>
<evidence type="ECO:0000313" key="4">
    <source>
        <dbReference type="Proteomes" id="UP000015101"/>
    </source>
</evidence>
<evidence type="ECO:0000313" key="2">
    <source>
        <dbReference type="EMBL" id="ESN98552.1"/>
    </source>
</evidence>
<dbReference type="AlphaFoldDB" id="T1FB57"/>
<keyword evidence="4" id="KW-1185">Reference proteome</keyword>
<dbReference type="EMBL" id="AMQM01005916">
    <property type="status" value="NOT_ANNOTATED_CDS"/>
    <property type="molecule type" value="Genomic_DNA"/>
</dbReference>
<feature type="chain" id="PRO_5010980454" evidence="1">
    <location>
        <begin position="31"/>
        <end position="126"/>
    </location>
</feature>
<dbReference type="InParanoid" id="T1FB57"/>
<feature type="signal peptide" evidence="1">
    <location>
        <begin position="1"/>
        <end position="30"/>
    </location>
</feature>
<dbReference type="EMBL" id="KB097144">
    <property type="protein sequence ID" value="ESN98552.1"/>
    <property type="molecule type" value="Genomic_DNA"/>
</dbReference>
<dbReference type="HOGENOM" id="CLU_1983978_0_0_1"/>
<keyword evidence="1" id="KW-0732">Signal</keyword>
<dbReference type="EnsemblMetazoa" id="HelroT177032">
    <property type="protein sequence ID" value="HelroP177032"/>
    <property type="gene ID" value="HelroG177032"/>
</dbReference>
<reference evidence="4" key="1">
    <citation type="submission" date="2012-12" db="EMBL/GenBank/DDBJ databases">
        <authorList>
            <person name="Hellsten U."/>
            <person name="Grimwood J."/>
            <person name="Chapman J.A."/>
            <person name="Shapiro H."/>
            <person name="Aerts A."/>
            <person name="Otillar R.P."/>
            <person name="Terry A.Y."/>
            <person name="Boore J.L."/>
            <person name="Simakov O."/>
            <person name="Marletaz F."/>
            <person name="Cho S.-J."/>
            <person name="Edsinger-Gonzales E."/>
            <person name="Havlak P."/>
            <person name="Kuo D.-H."/>
            <person name="Larsson T."/>
            <person name="Lv J."/>
            <person name="Arendt D."/>
            <person name="Savage R."/>
            <person name="Osoegawa K."/>
            <person name="de Jong P."/>
            <person name="Lindberg D.R."/>
            <person name="Seaver E.C."/>
            <person name="Weisblat D.A."/>
            <person name="Putnam N.H."/>
            <person name="Grigoriev I.V."/>
            <person name="Rokhsar D.S."/>
        </authorList>
    </citation>
    <scope>NUCLEOTIDE SEQUENCE</scope>
</reference>
<reference evidence="2 4" key="2">
    <citation type="journal article" date="2013" name="Nature">
        <title>Insights into bilaterian evolution from three spiralian genomes.</title>
        <authorList>
            <person name="Simakov O."/>
            <person name="Marletaz F."/>
            <person name="Cho S.J."/>
            <person name="Edsinger-Gonzales E."/>
            <person name="Havlak P."/>
            <person name="Hellsten U."/>
            <person name="Kuo D.H."/>
            <person name="Larsson T."/>
            <person name="Lv J."/>
            <person name="Arendt D."/>
            <person name="Savage R."/>
            <person name="Osoegawa K."/>
            <person name="de Jong P."/>
            <person name="Grimwood J."/>
            <person name="Chapman J.A."/>
            <person name="Shapiro H."/>
            <person name="Aerts A."/>
            <person name="Otillar R.P."/>
            <person name="Terry A.Y."/>
            <person name="Boore J.L."/>
            <person name="Grigoriev I.V."/>
            <person name="Lindberg D.R."/>
            <person name="Seaver E.C."/>
            <person name="Weisblat D.A."/>
            <person name="Putnam N.H."/>
            <person name="Rokhsar D.S."/>
        </authorList>
    </citation>
    <scope>NUCLEOTIDE SEQUENCE</scope>
</reference>
<dbReference type="Proteomes" id="UP000015101">
    <property type="component" value="Unassembled WGS sequence"/>
</dbReference>
<dbReference type="RefSeq" id="XP_009023489.1">
    <property type="nucleotide sequence ID" value="XM_009025241.1"/>
</dbReference>
<name>T1FB57_HELRO</name>
<accession>T1FB57</accession>
<dbReference type="GeneID" id="20206056"/>